<evidence type="ECO:0008006" key="3">
    <source>
        <dbReference type="Google" id="ProtNLM"/>
    </source>
</evidence>
<accession>A0ABW1PSS5</accession>
<dbReference type="PROSITE" id="PS51257">
    <property type="entry name" value="PROKAR_LIPOPROTEIN"/>
    <property type="match status" value="1"/>
</dbReference>
<protein>
    <recommendedName>
        <fullName evidence="3">Lipoprotein</fullName>
    </recommendedName>
</protein>
<reference evidence="2" key="1">
    <citation type="journal article" date="2019" name="Int. J. Syst. Evol. Microbiol.">
        <title>The Global Catalogue of Microorganisms (GCM) 10K type strain sequencing project: providing services to taxonomists for standard genome sequencing and annotation.</title>
        <authorList>
            <consortium name="The Broad Institute Genomics Platform"/>
            <consortium name="The Broad Institute Genome Sequencing Center for Infectious Disease"/>
            <person name="Wu L."/>
            <person name="Ma J."/>
        </authorList>
    </citation>
    <scope>NUCLEOTIDE SEQUENCE [LARGE SCALE GENOMIC DNA]</scope>
    <source>
        <strain evidence="2">CCUG 49679</strain>
    </source>
</reference>
<proteinExistence type="predicted"/>
<organism evidence="1 2">
    <name type="scientific">Flavobacterium qiangtangense</name>
    <dbReference type="NCBI Taxonomy" id="1442595"/>
    <lineage>
        <taxon>Bacteria</taxon>
        <taxon>Pseudomonadati</taxon>
        <taxon>Bacteroidota</taxon>
        <taxon>Flavobacteriia</taxon>
        <taxon>Flavobacteriales</taxon>
        <taxon>Flavobacteriaceae</taxon>
        <taxon>Flavobacterium</taxon>
    </lineage>
</organism>
<dbReference type="RefSeq" id="WP_379793158.1">
    <property type="nucleotide sequence ID" value="NZ_JBHSQB010000019.1"/>
</dbReference>
<gene>
    <name evidence="1" type="ORF">ACFPVY_16030</name>
</gene>
<comment type="caution">
    <text evidence="1">The sequence shown here is derived from an EMBL/GenBank/DDBJ whole genome shotgun (WGS) entry which is preliminary data.</text>
</comment>
<evidence type="ECO:0000313" key="2">
    <source>
        <dbReference type="Proteomes" id="UP001596287"/>
    </source>
</evidence>
<keyword evidence="2" id="KW-1185">Reference proteome</keyword>
<dbReference type="EMBL" id="JBHSQB010000019">
    <property type="protein sequence ID" value="MFC6098161.1"/>
    <property type="molecule type" value="Genomic_DNA"/>
</dbReference>
<dbReference type="Proteomes" id="UP001596287">
    <property type="component" value="Unassembled WGS sequence"/>
</dbReference>
<evidence type="ECO:0000313" key="1">
    <source>
        <dbReference type="EMBL" id="MFC6098161.1"/>
    </source>
</evidence>
<sequence length="284" mass="33525">MKKLLLIFLIILFFSCSERKQNGLPKLIDSKVKNSIQVNSKEMLNIESFMPLAFNFDEDLKVKTLRHRFDSVRSKKIPFDSVIPKYNLKIVIDTSYFISNNWYVYNFVPRPKNVIQEGRLNGKIPTKIDQQKSFAILTEYLDKRTELQEANVNCYPLLVYNLSENEAYMNSEFIQEAKDIDGKWKPIEFTFLYEMCGTGKGFQSALEPKKYVAFSIIKYKGDFKTKIRVKFRNNRHIYYSNEIEGTINRSQFNQDFKKSYFESYGSNISSSDFDFYSKDIFLNE</sequence>
<name>A0ABW1PSS5_9FLAO</name>